<organism evidence="2 3">
    <name type="scientific">Eimeria brunetti</name>
    <dbReference type="NCBI Taxonomy" id="51314"/>
    <lineage>
        <taxon>Eukaryota</taxon>
        <taxon>Sar</taxon>
        <taxon>Alveolata</taxon>
        <taxon>Apicomplexa</taxon>
        <taxon>Conoidasida</taxon>
        <taxon>Coccidia</taxon>
        <taxon>Eucoccidiorida</taxon>
        <taxon>Eimeriorina</taxon>
        <taxon>Eimeriidae</taxon>
        <taxon>Eimeria</taxon>
    </lineage>
</organism>
<reference evidence="2" key="2">
    <citation type="submission" date="2013-10" db="EMBL/GenBank/DDBJ databases">
        <authorList>
            <person name="Aslett M."/>
        </authorList>
    </citation>
    <scope>NUCLEOTIDE SEQUENCE [LARGE SCALE GENOMIC DNA]</scope>
    <source>
        <strain evidence="2">Houghton</strain>
    </source>
</reference>
<dbReference type="AlphaFoldDB" id="U6LNU0"/>
<feature type="region of interest" description="Disordered" evidence="1">
    <location>
        <begin position="336"/>
        <end position="467"/>
    </location>
</feature>
<evidence type="ECO:0000313" key="2">
    <source>
        <dbReference type="EMBL" id="CDJ50259.1"/>
    </source>
</evidence>
<evidence type="ECO:0000256" key="1">
    <source>
        <dbReference type="SAM" id="MobiDB-lite"/>
    </source>
</evidence>
<evidence type="ECO:0000313" key="3">
    <source>
        <dbReference type="Proteomes" id="UP000030750"/>
    </source>
</evidence>
<dbReference type="VEuPathDB" id="ToxoDB:EBH_0032210"/>
<gene>
    <name evidence="2" type="ORF">EBH_0032210</name>
</gene>
<sequence>MKLPDGAPSPQVGMMGFSPMPKTPPKPLQPRVVPDCGLSPDSRTGGSVYALHTVALPALAGACGRLTSMGIRRGCGSAGSSTVSSSTSGPGGRGGTTGRSSSGTPSMRSNIARRVSTPVSRPLFSLGGLLGSSSFHTEYREQMSPSWWLGAAACSSSWLQLSPPPEVMELVEKKKLTEQFKTVEGLIDRARNRTGEVQARPPPRHANCIVNPVNLWLRLLTLSPPLYAASAPLAAVSPKTPQTGEHSSGDLGWAQPQEAGEVHEYCLGSSQEQFLPILFEDSGGAAECVPPEELLTFEEDALREIASHIENKLTHALSCMFLAAVARTKAAPARVQSTWAEKGPSSSPSASPTTLAATPADAPVAEGAQGPDGNPSTAPPTGRRGGPKRRRPSVTAARRGSHSSPTRVGQSGSPAHTPRTGGSAVALGAQGTPSNSAAAKSAGTENPSDATRTEGAPTATEGAPDSDNVVIELEDLLATYGPSPSLMRHQNCFQRAPDVLRQQLR</sequence>
<feature type="region of interest" description="Disordered" evidence="1">
    <location>
        <begin position="75"/>
        <end position="109"/>
    </location>
</feature>
<accession>U6LNU0</accession>
<reference evidence="2" key="1">
    <citation type="submission" date="2013-10" db="EMBL/GenBank/DDBJ databases">
        <title>Genomic analysis of the causative agents of coccidiosis in chickens.</title>
        <authorList>
            <person name="Reid A.J."/>
            <person name="Blake D."/>
            <person name="Billington K."/>
            <person name="Browne H."/>
            <person name="Dunn M."/>
            <person name="Hung S."/>
            <person name="Kawahara F."/>
            <person name="Miranda-Saavedra D."/>
            <person name="Mourier T."/>
            <person name="Nagra H."/>
            <person name="Otto T.D."/>
            <person name="Rawlings N."/>
            <person name="Sanchez A."/>
            <person name="Sanders M."/>
            <person name="Subramaniam C."/>
            <person name="Tay Y."/>
            <person name="Dear P."/>
            <person name="Doerig C."/>
            <person name="Gruber A."/>
            <person name="Parkinson J."/>
            <person name="Shirley M."/>
            <person name="Wan K.L."/>
            <person name="Berriman M."/>
            <person name="Tomley F."/>
            <person name="Pain A."/>
        </authorList>
    </citation>
    <scope>NUCLEOTIDE SEQUENCE [LARGE SCALE GENOMIC DNA]</scope>
    <source>
        <strain evidence="2">Houghton</strain>
    </source>
</reference>
<dbReference type="Proteomes" id="UP000030750">
    <property type="component" value="Unassembled WGS sequence"/>
</dbReference>
<name>U6LNU0_9EIME</name>
<feature type="compositionally biased region" description="Polar residues" evidence="1">
    <location>
        <begin position="431"/>
        <end position="450"/>
    </location>
</feature>
<feature type="region of interest" description="Disordered" evidence="1">
    <location>
        <begin position="1"/>
        <end position="39"/>
    </location>
</feature>
<keyword evidence="3" id="KW-1185">Reference proteome</keyword>
<dbReference type="OrthoDB" id="346109at2759"/>
<proteinExistence type="predicted"/>
<dbReference type="EMBL" id="HG712140">
    <property type="protein sequence ID" value="CDJ50259.1"/>
    <property type="molecule type" value="Genomic_DNA"/>
</dbReference>
<protein>
    <submittedName>
        <fullName evidence="2">Uncharacterized protein</fullName>
    </submittedName>
</protein>
<feature type="compositionally biased region" description="Low complexity" evidence="1">
    <location>
        <begin position="344"/>
        <end position="363"/>
    </location>
</feature>
<feature type="compositionally biased region" description="Low complexity" evidence="1">
    <location>
        <begin position="78"/>
        <end position="88"/>
    </location>
</feature>
<feature type="compositionally biased region" description="Polar residues" evidence="1">
    <location>
        <begin position="402"/>
        <end position="414"/>
    </location>
</feature>